<dbReference type="Proteomes" id="UP001597540">
    <property type="component" value="Unassembled WGS sequence"/>
</dbReference>
<evidence type="ECO:0000313" key="2">
    <source>
        <dbReference type="Proteomes" id="UP001597540"/>
    </source>
</evidence>
<name>A0ABW5SGT5_9BACL</name>
<protein>
    <submittedName>
        <fullName evidence="1">Uncharacterized protein</fullName>
    </submittedName>
</protein>
<evidence type="ECO:0000313" key="1">
    <source>
        <dbReference type="EMBL" id="MFD2698916.1"/>
    </source>
</evidence>
<comment type="caution">
    <text evidence="1">The sequence shown here is derived from an EMBL/GenBank/DDBJ whole genome shotgun (WGS) entry which is preliminary data.</text>
</comment>
<dbReference type="RefSeq" id="WP_379259782.1">
    <property type="nucleotide sequence ID" value="NZ_JBHUMJ010000002.1"/>
</dbReference>
<dbReference type="EMBL" id="JBHUMJ010000002">
    <property type="protein sequence ID" value="MFD2698916.1"/>
    <property type="molecule type" value="Genomic_DNA"/>
</dbReference>
<reference evidence="2" key="1">
    <citation type="journal article" date="2019" name="Int. J. Syst. Evol. Microbiol.">
        <title>The Global Catalogue of Microorganisms (GCM) 10K type strain sequencing project: providing services to taxonomists for standard genome sequencing and annotation.</title>
        <authorList>
            <consortium name="The Broad Institute Genomics Platform"/>
            <consortium name="The Broad Institute Genome Sequencing Center for Infectious Disease"/>
            <person name="Wu L."/>
            <person name="Ma J."/>
        </authorList>
    </citation>
    <scope>NUCLEOTIDE SEQUENCE [LARGE SCALE GENOMIC DNA]</scope>
    <source>
        <strain evidence="2">KCTC 33849</strain>
    </source>
</reference>
<accession>A0ABW5SGT5</accession>
<keyword evidence="2" id="KW-1185">Reference proteome</keyword>
<proteinExistence type="predicted"/>
<sequence length="59" mass="6164">MVNYSKKVISTVLSTALVLSILVTGSTWIAQGSSPTKSDANQVELAKSAGDKKVEVIKA</sequence>
<organism evidence="1 2">
    <name type="scientific">Paenibacillus shunpengii</name>
    <dbReference type="NCBI Taxonomy" id="2054424"/>
    <lineage>
        <taxon>Bacteria</taxon>
        <taxon>Bacillati</taxon>
        <taxon>Bacillota</taxon>
        <taxon>Bacilli</taxon>
        <taxon>Bacillales</taxon>
        <taxon>Paenibacillaceae</taxon>
        <taxon>Paenibacillus</taxon>
    </lineage>
</organism>
<gene>
    <name evidence="1" type="ORF">ACFSVM_00405</name>
</gene>